<dbReference type="Proteomes" id="UP001234178">
    <property type="component" value="Unassembled WGS sequence"/>
</dbReference>
<dbReference type="EMBL" id="JAOYFB010000004">
    <property type="protein sequence ID" value="KAK4014398.1"/>
    <property type="molecule type" value="Genomic_DNA"/>
</dbReference>
<keyword evidence="2" id="KW-1185">Reference proteome</keyword>
<name>A0ABQ9ZN80_9CRUS</name>
<evidence type="ECO:0000313" key="1">
    <source>
        <dbReference type="EMBL" id="KAK4014398.1"/>
    </source>
</evidence>
<protein>
    <submittedName>
        <fullName evidence="1">Uncharacterized protein</fullName>
    </submittedName>
</protein>
<reference evidence="1 2" key="1">
    <citation type="journal article" date="2023" name="Nucleic Acids Res.">
        <title>The hologenome of Daphnia magna reveals possible DNA methylation and microbiome-mediated evolution of the host genome.</title>
        <authorList>
            <person name="Chaturvedi A."/>
            <person name="Li X."/>
            <person name="Dhandapani V."/>
            <person name="Marshall H."/>
            <person name="Kissane S."/>
            <person name="Cuenca-Cambronero M."/>
            <person name="Asole G."/>
            <person name="Calvet F."/>
            <person name="Ruiz-Romero M."/>
            <person name="Marangio P."/>
            <person name="Guigo R."/>
            <person name="Rago D."/>
            <person name="Mirbahai L."/>
            <person name="Eastwood N."/>
            <person name="Colbourne J.K."/>
            <person name="Zhou J."/>
            <person name="Mallon E."/>
            <person name="Orsini L."/>
        </authorList>
    </citation>
    <scope>NUCLEOTIDE SEQUENCE [LARGE SCALE GENOMIC DNA]</scope>
    <source>
        <strain evidence="1">LRV0_1</strain>
    </source>
</reference>
<proteinExistence type="predicted"/>
<sequence>MRLQINQWILYMQRKAQSISVDFETSQDECQLNGSASAVQAKDSRCDPQATYVMVLKGYESFNF</sequence>
<gene>
    <name evidence="1" type="ORF">OUZ56_026921</name>
</gene>
<accession>A0ABQ9ZN80</accession>
<organism evidence="1 2">
    <name type="scientific">Daphnia magna</name>
    <dbReference type="NCBI Taxonomy" id="35525"/>
    <lineage>
        <taxon>Eukaryota</taxon>
        <taxon>Metazoa</taxon>
        <taxon>Ecdysozoa</taxon>
        <taxon>Arthropoda</taxon>
        <taxon>Crustacea</taxon>
        <taxon>Branchiopoda</taxon>
        <taxon>Diplostraca</taxon>
        <taxon>Cladocera</taxon>
        <taxon>Anomopoda</taxon>
        <taxon>Daphniidae</taxon>
        <taxon>Daphnia</taxon>
    </lineage>
</organism>
<evidence type="ECO:0000313" key="2">
    <source>
        <dbReference type="Proteomes" id="UP001234178"/>
    </source>
</evidence>
<comment type="caution">
    <text evidence="1">The sequence shown here is derived from an EMBL/GenBank/DDBJ whole genome shotgun (WGS) entry which is preliminary data.</text>
</comment>